<sequence length="223" mass="25068">MVERIGQRLIVGCVPLVAVFHPDTFYRQAWKLAVDVYNLPTEFSTMIYKFLLLGNKRLRLSIYAKTEAEARQRLDLTPDTALFIARIKGTFMRKDIPVQNHSLRNAVVVGSIKSTITNNGHRTRKTCGFFTPQIPSIGLLHLFKAEFVARSIRRNKAEFIRTNKASRLLAVVETLPRLLQVGKSNLLITNKRFPTMKTYQNSTALLAALPTPVLSSTQGGANV</sequence>
<proteinExistence type="predicted"/>
<accession>A0A1V3JH32</accession>
<evidence type="ECO:0000313" key="2">
    <source>
        <dbReference type="Proteomes" id="UP000188602"/>
    </source>
</evidence>
<gene>
    <name evidence="1" type="ORF">BKL49_10835</name>
</gene>
<evidence type="ECO:0000313" key="1">
    <source>
        <dbReference type="EMBL" id="OOF56070.1"/>
    </source>
</evidence>
<dbReference type="Proteomes" id="UP000188602">
    <property type="component" value="Unassembled WGS sequence"/>
</dbReference>
<dbReference type="STRING" id="1907939.BKL49_10835"/>
<name>A0A1V3JH32_9PAST</name>
<dbReference type="AlphaFoldDB" id="A0A1V3JH32"/>
<protein>
    <submittedName>
        <fullName evidence="1">Uncharacterized protein</fullName>
    </submittedName>
</protein>
<keyword evidence="2" id="KW-1185">Reference proteome</keyword>
<organism evidence="1 2">
    <name type="scientific">Rodentibacter myodis</name>
    <dbReference type="NCBI Taxonomy" id="1907939"/>
    <lineage>
        <taxon>Bacteria</taxon>
        <taxon>Pseudomonadati</taxon>
        <taxon>Pseudomonadota</taxon>
        <taxon>Gammaproteobacteria</taxon>
        <taxon>Pasteurellales</taxon>
        <taxon>Pasteurellaceae</taxon>
        <taxon>Rodentibacter</taxon>
    </lineage>
</organism>
<dbReference type="EMBL" id="MLHQ01000032">
    <property type="protein sequence ID" value="OOF56070.1"/>
    <property type="molecule type" value="Genomic_DNA"/>
</dbReference>
<comment type="caution">
    <text evidence="1">The sequence shown here is derived from an EMBL/GenBank/DDBJ whole genome shotgun (WGS) entry which is preliminary data.</text>
</comment>
<reference evidence="1 2" key="1">
    <citation type="submission" date="2016-10" db="EMBL/GenBank/DDBJ databases">
        <title>Rodentibacter gen. nov. and new species.</title>
        <authorList>
            <person name="Christensen H."/>
        </authorList>
    </citation>
    <scope>NUCLEOTIDE SEQUENCE [LARGE SCALE GENOMIC DNA]</scope>
    <source>
        <strain evidence="1 2">Ac151</strain>
    </source>
</reference>